<evidence type="ECO:0000313" key="3">
    <source>
        <dbReference type="EMBL" id="WOH38700.1"/>
    </source>
</evidence>
<name>A0ABZ0GSB4_9GAMM</name>
<dbReference type="PROSITE" id="PS51257">
    <property type="entry name" value="PROKAR_LIPOPROTEIN"/>
    <property type="match status" value="1"/>
</dbReference>
<dbReference type="RefSeq" id="WP_348397469.1">
    <property type="nucleotide sequence ID" value="NZ_CP136600.1"/>
</dbReference>
<reference evidence="3 4" key="1">
    <citation type="submission" date="2023-09" db="EMBL/GenBank/DDBJ databases">
        <authorList>
            <person name="Qi X."/>
        </authorList>
    </citation>
    <scope>NUCLEOTIDE SEQUENCE [LARGE SCALE GENOMIC DNA]</scope>
    <source>
        <strain evidence="3 4">S1-1</strain>
    </source>
</reference>
<evidence type="ECO:0000256" key="1">
    <source>
        <dbReference type="SAM" id="MobiDB-lite"/>
    </source>
</evidence>
<keyword evidence="4" id="KW-1185">Reference proteome</keyword>
<sequence length="122" mass="13231">MKFKIKQILLPLFLVTLAGCSSTNSDEQASTEQATDIVAANQLEKNNGNAPASSEGQNLANNTEGATTKNKLGYKCENIVLTGTRIKKRICTTAAQRKASKEKAQDFHRHMKIPDSIGPKAQ</sequence>
<dbReference type="EMBL" id="CP136600">
    <property type="protein sequence ID" value="WOH38700.1"/>
    <property type="molecule type" value="Genomic_DNA"/>
</dbReference>
<feature type="region of interest" description="Disordered" evidence="1">
    <location>
        <begin position="97"/>
        <end position="122"/>
    </location>
</feature>
<feature type="signal peptide" evidence="2">
    <location>
        <begin position="1"/>
        <end position="25"/>
    </location>
</feature>
<proteinExistence type="predicted"/>
<evidence type="ECO:0000256" key="2">
    <source>
        <dbReference type="SAM" id="SignalP"/>
    </source>
</evidence>
<feature type="compositionally biased region" description="Basic and acidic residues" evidence="1">
    <location>
        <begin position="99"/>
        <end position="108"/>
    </location>
</feature>
<gene>
    <name evidence="3" type="ORF">RI844_05660</name>
</gene>
<dbReference type="Proteomes" id="UP001301442">
    <property type="component" value="Chromosome"/>
</dbReference>
<accession>A0ABZ0GSB4</accession>
<feature type="chain" id="PRO_5046802300" description="Lipoprotein" evidence="2">
    <location>
        <begin position="26"/>
        <end position="122"/>
    </location>
</feature>
<keyword evidence="2" id="KW-0732">Signal</keyword>
<evidence type="ECO:0000313" key="4">
    <source>
        <dbReference type="Proteomes" id="UP001301442"/>
    </source>
</evidence>
<protein>
    <recommendedName>
        <fullName evidence="5">Lipoprotein</fullName>
    </recommendedName>
</protein>
<organism evidence="3 4">
    <name type="scientific">Thalassotalea fonticola</name>
    <dbReference type="NCBI Taxonomy" id="3065649"/>
    <lineage>
        <taxon>Bacteria</taxon>
        <taxon>Pseudomonadati</taxon>
        <taxon>Pseudomonadota</taxon>
        <taxon>Gammaproteobacteria</taxon>
        <taxon>Alteromonadales</taxon>
        <taxon>Colwelliaceae</taxon>
        <taxon>Thalassotalea</taxon>
    </lineage>
</organism>
<feature type="region of interest" description="Disordered" evidence="1">
    <location>
        <begin position="45"/>
        <end position="67"/>
    </location>
</feature>
<evidence type="ECO:0008006" key="5">
    <source>
        <dbReference type="Google" id="ProtNLM"/>
    </source>
</evidence>